<evidence type="ECO:0000256" key="2">
    <source>
        <dbReference type="SAM" id="MobiDB-lite"/>
    </source>
</evidence>
<dbReference type="eggNOG" id="ENOG502QRKP">
    <property type="taxonomic scope" value="Eukaryota"/>
</dbReference>
<dbReference type="InParanoid" id="A7TKS1"/>
<feature type="coiled-coil region" evidence="1">
    <location>
        <begin position="246"/>
        <end position="277"/>
    </location>
</feature>
<evidence type="ECO:0008006" key="5">
    <source>
        <dbReference type="Google" id="ProtNLM"/>
    </source>
</evidence>
<sequence>MSSSGNFKIKRPDVAVRDRKLDTLNVQLKKIDEEIALLRKQIDQNQVNDVTQQERKKLQDQTKEIIKTQADLKTRRNTIHESIKQIDSQIKRKTTEINDKLGKKSKYTSTAEIKQRLAQIEDSISSGDLSLVEEKMLVKEMQSLNKLNKDLVAIEPVKKSIDADKIKITELKEQLNSMNPREVSAKFEDTQKRLNDLQSKTQGVYDKRQALFTKRTVLYKKRDEVYSQIRKIRTDFDNEFKSFKQKMETERIKREEEQKLSKLLEEKDNALGKLQEKLNHSKVPAFTFEIEAIENSLTALDPTYVKPKKALFTDSDDPLNVDNRTAVKQVENDDLVPVAKKDDDVFTNTAPSKSKKFKKKSQNKISAEPASDGKFSLEPTLIATLAELDVSVPISQDSVEKTLQELKAKHEEFVAKQDEQTKINIADVEKEIAQLEINYAAKEEQVKKELEEKRAKEQAEKEANEQADKEN</sequence>
<dbReference type="PANTHER" id="PTHR31027:SF2">
    <property type="entry name" value="LEBERCILIN DOMAIN-CONTAINING PROTEIN"/>
    <property type="match status" value="1"/>
</dbReference>
<dbReference type="GO" id="GO:0005783">
    <property type="term" value="C:endoplasmic reticulum"/>
    <property type="evidence" value="ECO:0007669"/>
    <property type="project" value="EnsemblFungi"/>
</dbReference>
<dbReference type="RefSeq" id="XP_001645041.1">
    <property type="nucleotide sequence ID" value="XM_001644991.1"/>
</dbReference>
<dbReference type="EMBL" id="DS480409">
    <property type="protein sequence ID" value="EDO17183.1"/>
    <property type="molecule type" value="Genomic_DNA"/>
</dbReference>
<dbReference type="GO" id="GO:0008298">
    <property type="term" value="P:intracellular mRNA localization"/>
    <property type="evidence" value="ECO:0007669"/>
    <property type="project" value="EnsemblFungi"/>
</dbReference>
<protein>
    <recommendedName>
        <fullName evidence="5">Nuclear segregation protein BFR1</fullName>
    </recommendedName>
</protein>
<dbReference type="GO" id="GO:0042175">
    <property type="term" value="C:nuclear outer membrane-endoplasmic reticulum membrane network"/>
    <property type="evidence" value="ECO:0007669"/>
    <property type="project" value="EnsemblFungi"/>
</dbReference>
<dbReference type="GeneID" id="5545382"/>
<dbReference type="GO" id="GO:1990904">
    <property type="term" value="C:ribonucleoprotein complex"/>
    <property type="evidence" value="ECO:0007669"/>
    <property type="project" value="EnsemblFungi"/>
</dbReference>
<dbReference type="GO" id="GO:0051321">
    <property type="term" value="P:meiotic cell cycle"/>
    <property type="evidence" value="ECO:0007669"/>
    <property type="project" value="EnsemblFungi"/>
</dbReference>
<accession>A7TKS1</accession>
<evidence type="ECO:0000313" key="3">
    <source>
        <dbReference type="EMBL" id="EDO17183.1"/>
    </source>
</evidence>
<dbReference type="InterPro" id="IPR039604">
    <property type="entry name" value="Bfr1"/>
</dbReference>
<name>A7TKS1_VANPO</name>
<organism evidence="4">
    <name type="scientific">Vanderwaltozyma polyspora (strain ATCC 22028 / DSM 70294 / BCRC 21397 / CBS 2163 / NBRC 10782 / NRRL Y-8283 / UCD 57-17)</name>
    <name type="common">Kluyveromyces polysporus</name>
    <dbReference type="NCBI Taxonomy" id="436907"/>
    <lineage>
        <taxon>Eukaryota</taxon>
        <taxon>Fungi</taxon>
        <taxon>Dikarya</taxon>
        <taxon>Ascomycota</taxon>
        <taxon>Saccharomycotina</taxon>
        <taxon>Saccharomycetes</taxon>
        <taxon>Saccharomycetales</taxon>
        <taxon>Saccharomycetaceae</taxon>
        <taxon>Vanderwaltozyma</taxon>
    </lineage>
</organism>
<feature type="compositionally biased region" description="Basic residues" evidence="2">
    <location>
        <begin position="353"/>
        <end position="362"/>
    </location>
</feature>
<dbReference type="HOGENOM" id="CLU_023943_2_0_1"/>
<dbReference type="GO" id="GO:0042149">
    <property type="term" value="P:cellular response to glucose starvation"/>
    <property type="evidence" value="ECO:0007669"/>
    <property type="project" value="EnsemblFungi"/>
</dbReference>
<evidence type="ECO:0000256" key="1">
    <source>
        <dbReference type="SAM" id="Coils"/>
    </source>
</evidence>
<dbReference type="GO" id="GO:0007088">
    <property type="term" value="P:regulation of mitotic nuclear division"/>
    <property type="evidence" value="ECO:0007669"/>
    <property type="project" value="EnsemblFungi"/>
</dbReference>
<keyword evidence="1" id="KW-0175">Coiled coil</keyword>
<dbReference type="AlphaFoldDB" id="A7TKS1"/>
<dbReference type="GO" id="GO:0003729">
    <property type="term" value="F:mRNA binding"/>
    <property type="evidence" value="ECO:0007669"/>
    <property type="project" value="EnsemblFungi"/>
</dbReference>
<dbReference type="STRING" id="436907.A7TKS1"/>
<dbReference type="PANTHER" id="PTHR31027">
    <property type="entry name" value="NUCLEAR SEGREGATION PROTEIN BFR1"/>
    <property type="match status" value="1"/>
</dbReference>
<gene>
    <name evidence="3" type="ORF">Kpol_1072p53</name>
</gene>
<dbReference type="OMA" id="AHWKEDQ"/>
<feature type="region of interest" description="Disordered" evidence="2">
    <location>
        <begin position="346"/>
        <end position="371"/>
    </location>
</feature>
<evidence type="ECO:0000313" key="4">
    <source>
        <dbReference type="Proteomes" id="UP000000267"/>
    </source>
</evidence>
<dbReference type="GO" id="GO:0035269">
    <property type="term" value="P:protein O-linked glycosylation via mannose"/>
    <property type="evidence" value="ECO:0007669"/>
    <property type="project" value="EnsemblFungi"/>
</dbReference>
<dbReference type="GO" id="GO:0045048">
    <property type="term" value="P:protein insertion into ER membrane"/>
    <property type="evidence" value="ECO:0007669"/>
    <property type="project" value="EnsemblFungi"/>
</dbReference>
<dbReference type="KEGG" id="vpo:Kpol_1072p53"/>
<proteinExistence type="predicted"/>
<feature type="region of interest" description="Disordered" evidence="2">
    <location>
        <begin position="444"/>
        <end position="471"/>
    </location>
</feature>
<feature type="coiled-coil region" evidence="1">
    <location>
        <begin position="21"/>
        <end position="48"/>
    </location>
</feature>
<dbReference type="OrthoDB" id="2195113at2759"/>
<dbReference type="Proteomes" id="UP000000267">
    <property type="component" value="Unassembled WGS sequence"/>
</dbReference>
<dbReference type="FunCoup" id="A7TKS1">
    <property type="interactions" value="243"/>
</dbReference>
<keyword evidence="4" id="KW-1185">Reference proteome</keyword>
<reference evidence="3 4" key="1">
    <citation type="journal article" date="2007" name="Proc. Natl. Acad. Sci. U.S.A.">
        <title>Independent sorting-out of thousands of duplicated gene pairs in two yeast species descended from a whole-genome duplication.</title>
        <authorList>
            <person name="Scannell D.R."/>
            <person name="Frank A.C."/>
            <person name="Conant G.C."/>
            <person name="Byrne K.P."/>
            <person name="Woolfit M."/>
            <person name="Wolfe K.H."/>
        </authorList>
    </citation>
    <scope>NUCLEOTIDE SEQUENCE [LARGE SCALE GENOMIC DNA]</scope>
    <source>
        <strain evidence="4">ATCC 22028 / DSM 70294 / BCRC 21397 / CBS 2163 / NBRC 10782 / NRRL Y-8283 / UCD 57-17</strain>
    </source>
</reference>